<dbReference type="AlphaFoldDB" id="A0A8S1AX02"/>
<evidence type="ECO:0000313" key="1">
    <source>
        <dbReference type="EMBL" id="CAB3254342.1"/>
    </source>
</evidence>
<proteinExistence type="predicted"/>
<sequence>MTALYLLIGMKFKQQRTPVDVFLDVSDIVDTFEVDNVSVQRSAAVATATPNNYGHRRRVNLIFGNVTARRGTARRTSVAAALY</sequence>
<organism evidence="1 2">
    <name type="scientific">Arctia plantaginis</name>
    <name type="common">Wood tiger moth</name>
    <name type="synonym">Phalaena plantaginis</name>
    <dbReference type="NCBI Taxonomy" id="874455"/>
    <lineage>
        <taxon>Eukaryota</taxon>
        <taxon>Metazoa</taxon>
        <taxon>Ecdysozoa</taxon>
        <taxon>Arthropoda</taxon>
        <taxon>Hexapoda</taxon>
        <taxon>Insecta</taxon>
        <taxon>Pterygota</taxon>
        <taxon>Neoptera</taxon>
        <taxon>Endopterygota</taxon>
        <taxon>Lepidoptera</taxon>
        <taxon>Glossata</taxon>
        <taxon>Ditrysia</taxon>
        <taxon>Noctuoidea</taxon>
        <taxon>Erebidae</taxon>
        <taxon>Arctiinae</taxon>
        <taxon>Arctia</taxon>
    </lineage>
</organism>
<dbReference type="Proteomes" id="UP000494256">
    <property type="component" value="Unassembled WGS sequence"/>
</dbReference>
<protein>
    <submittedName>
        <fullName evidence="1">Uncharacterized protein</fullName>
    </submittedName>
</protein>
<accession>A0A8S1AX02</accession>
<reference evidence="1 2" key="1">
    <citation type="submission" date="2020-04" db="EMBL/GenBank/DDBJ databases">
        <authorList>
            <person name="Wallbank WR R."/>
            <person name="Pardo Diaz C."/>
            <person name="Kozak K."/>
            <person name="Martin S."/>
            <person name="Jiggins C."/>
            <person name="Moest M."/>
            <person name="Warren A I."/>
            <person name="Byers J.R.P. K."/>
            <person name="Montejo-Kovacevich G."/>
            <person name="Yen C E."/>
        </authorList>
    </citation>
    <scope>NUCLEOTIDE SEQUENCE [LARGE SCALE GENOMIC DNA]</scope>
</reference>
<gene>
    <name evidence="1" type="ORF">APLA_LOCUS14662</name>
</gene>
<dbReference type="OrthoDB" id="5876800at2759"/>
<name>A0A8S1AX02_ARCPL</name>
<dbReference type="EMBL" id="CADEBD010000422">
    <property type="protein sequence ID" value="CAB3254342.1"/>
    <property type="molecule type" value="Genomic_DNA"/>
</dbReference>
<comment type="caution">
    <text evidence="1">The sequence shown here is derived from an EMBL/GenBank/DDBJ whole genome shotgun (WGS) entry which is preliminary data.</text>
</comment>
<evidence type="ECO:0000313" key="2">
    <source>
        <dbReference type="Proteomes" id="UP000494256"/>
    </source>
</evidence>